<dbReference type="InterPro" id="IPR011990">
    <property type="entry name" value="TPR-like_helical_dom_sf"/>
</dbReference>
<reference evidence="4 5" key="1">
    <citation type="journal article" date="2021" name="bioRxiv">
        <title>The Gossypium anomalum genome as a resource for cotton improvement and evolutionary analysis of hybrid incompatibility.</title>
        <authorList>
            <person name="Grover C.E."/>
            <person name="Yuan D."/>
            <person name="Arick M.A."/>
            <person name="Miller E.R."/>
            <person name="Hu G."/>
            <person name="Peterson D.G."/>
            <person name="Wendel J.F."/>
            <person name="Udall J.A."/>
        </authorList>
    </citation>
    <scope>NUCLEOTIDE SEQUENCE [LARGE SCALE GENOMIC DNA]</scope>
    <source>
        <strain evidence="4">JFW-Udall</strain>
        <tissue evidence="4">Leaf</tissue>
    </source>
</reference>
<comment type="similarity">
    <text evidence="1">Belongs to the PPR family. P subfamily.</text>
</comment>
<evidence type="ECO:0008006" key="6">
    <source>
        <dbReference type="Google" id="ProtNLM"/>
    </source>
</evidence>
<proteinExistence type="inferred from homology"/>
<keyword evidence="2" id="KW-0677">Repeat</keyword>
<dbReference type="PANTHER" id="PTHR46128">
    <property type="entry name" value="MITOCHONDRIAL GROUP I INTRON SPLICING FACTOR CCM1"/>
    <property type="match status" value="1"/>
</dbReference>
<gene>
    <name evidence="4" type="ORF">CXB51_036961</name>
</gene>
<dbReference type="OrthoDB" id="42736at2759"/>
<dbReference type="EMBL" id="JAHUZN010000013">
    <property type="protein sequence ID" value="KAG8471657.1"/>
    <property type="molecule type" value="Genomic_DNA"/>
</dbReference>
<dbReference type="PROSITE" id="PS51375">
    <property type="entry name" value="PPR"/>
    <property type="match status" value="1"/>
</dbReference>
<evidence type="ECO:0000256" key="2">
    <source>
        <dbReference type="ARBA" id="ARBA00022737"/>
    </source>
</evidence>
<dbReference type="Proteomes" id="UP000701853">
    <property type="component" value="Chromosome 13"/>
</dbReference>
<dbReference type="InterPro" id="IPR050872">
    <property type="entry name" value="PPR_P_subfamily"/>
</dbReference>
<feature type="repeat" description="PPR" evidence="3">
    <location>
        <begin position="13"/>
        <end position="47"/>
    </location>
</feature>
<evidence type="ECO:0000313" key="5">
    <source>
        <dbReference type="Proteomes" id="UP000701853"/>
    </source>
</evidence>
<keyword evidence="5" id="KW-1185">Reference proteome</keyword>
<dbReference type="Pfam" id="PF13041">
    <property type="entry name" value="PPR_2"/>
    <property type="match status" value="1"/>
</dbReference>
<evidence type="ECO:0000256" key="3">
    <source>
        <dbReference type="PROSITE-ProRule" id="PRU00708"/>
    </source>
</evidence>
<organism evidence="4 5">
    <name type="scientific">Gossypium anomalum</name>
    <dbReference type="NCBI Taxonomy" id="47600"/>
    <lineage>
        <taxon>Eukaryota</taxon>
        <taxon>Viridiplantae</taxon>
        <taxon>Streptophyta</taxon>
        <taxon>Embryophyta</taxon>
        <taxon>Tracheophyta</taxon>
        <taxon>Spermatophyta</taxon>
        <taxon>Magnoliopsida</taxon>
        <taxon>eudicotyledons</taxon>
        <taxon>Gunneridae</taxon>
        <taxon>Pentapetalae</taxon>
        <taxon>rosids</taxon>
        <taxon>malvids</taxon>
        <taxon>Malvales</taxon>
        <taxon>Malvaceae</taxon>
        <taxon>Malvoideae</taxon>
        <taxon>Gossypium</taxon>
    </lineage>
</organism>
<protein>
    <recommendedName>
        <fullName evidence="6">Pentatricopeptide repeat-containing protein</fullName>
    </recommendedName>
</protein>
<dbReference type="PANTHER" id="PTHR46128:SF211">
    <property type="entry name" value="PENTACOTRIPEPTIDE-REPEAT REGION OF PRORP DOMAIN-CONTAINING PROTEIN"/>
    <property type="match status" value="1"/>
</dbReference>
<accession>A0A8J5XZH9</accession>
<sequence>MLKELEENGSHPNIVTYGTVINAFCKQGMLKEGLVVLSRMLKKGIEPNIYIYDILLEAFYKQRMLCRAEAMIARMKQQRIKFNVNVLCLSTIAQAWDEAAIAISR</sequence>
<evidence type="ECO:0000313" key="4">
    <source>
        <dbReference type="EMBL" id="KAG8471657.1"/>
    </source>
</evidence>
<comment type="caution">
    <text evidence="4">The sequence shown here is derived from an EMBL/GenBank/DDBJ whole genome shotgun (WGS) entry which is preliminary data.</text>
</comment>
<dbReference type="Gene3D" id="1.25.40.10">
    <property type="entry name" value="Tetratricopeptide repeat domain"/>
    <property type="match status" value="1"/>
</dbReference>
<evidence type="ECO:0000256" key="1">
    <source>
        <dbReference type="ARBA" id="ARBA00007626"/>
    </source>
</evidence>
<name>A0A8J5XZH9_9ROSI</name>
<dbReference type="NCBIfam" id="TIGR00756">
    <property type="entry name" value="PPR"/>
    <property type="match status" value="1"/>
</dbReference>
<dbReference type="AlphaFoldDB" id="A0A8J5XZH9"/>
<dbReference type="InterPro" id="IPR002885">
    <property type="entry name" value="PPR_rpt"/>
</dbReference>